<dbReference type="GO" id="GO:0010181">
    <property type="term" value="F:FMN binding"/>
    <property type="evidence" value="ECO:0007669"/>
    <property type="project" value="InterPro"/>
</dbReference>
<dbReference type="PANTHER" id="PTHR43567">
    <property type="entry name" value="FLAVOREDOXIN-RELATED-RELATED"/>
    <property type="match status" value="1"/>
</dbReference>
<feature type="domain" description="Rubredoxin-like" evidence="4">
    <location>
        <begin position="168"/>
        <end position="204"/>
    </location>
</feature>
<dbReference type="CDD" id="cd00350">
    <property type="entry name" value="rubredoxin_like"/>
    <property type="match status" value="1"/>
</dbReference>
<comment type="similarity">
    <text evidence="3">Belongs to the flavoredoxin family.</text>
</comment>
<dbReference type="Pfam" id="PF21349">
    <property type="entry name" value="RUBY_RBDX"/>
    <property type="match status" value="1"/>
</dbReference>
<evidence type="ECO:0000256" key="3">
    <source>
        <dbReference type="ARBA" id="ARBA00038054"/>
    </source>
</evidence>
<dbReference type="InterPro" id="IPR048574">
    <property type="entry name" value="RUBY_RBDX"/>
</dbReference>
<reference evidence="5 6" key="1">
    <citation type="submission" date="2020-08" db="EMBL/GenBank/DDBJ databases">
        <title>Genomic Encyclopedia of Type Strains, Phase IV (KMG-IV): sequencing the most valuable type-strain genomes for metagenomic binning, comparative biology and taxonomic classification.</title>
        <authorList>
            <person name="Goeker M."/>
        </authorList>
    </citation>
    <scope>NUCLEOTIDE SEQUENCE [LARGE SCALE GENOMIC DNA]</scope>
    <source>
        <strain evidence="5 6">DSM 103679</strain>
    </source>
</reference>
<dbReference type="AlphaFoldDB" id="A0A840SDW1"/>
<dbReference type="Proteomes" id="UP000578697">
    <property type="component" value="Unassembled WGS sequence"/>
</dbReference>
<organism evidence="5 6">
    <name type="scientific">Treponema rectale</name>
    <dbReference type="NCBI Taxonomy" id="744512"/>
    <lineage>
        <taxon>Bacteria</taxon>
        <taxon>Pseudomonadati</taxon>
        <taxon>Spirochaetota</taxon>
        <taxon>Spirochaetia</taxon>
        <taxon>Spirochaetales</taxon>
        <taxon>Treponemataceae</taxon>
        <taxon>Treponema</taxon>
    </lineage>
</organism>
<dbReference type="PROSITE" id="PS50903">
    <property type="entry name" value="RUBREDOXIN_LIKE"/>
    <property type="match status" value="1"/>
</dbReference>
<dbReference type="Pfam" id="PF01613">
    <property type="entry name" value="Flavin_Reduct"/>
    <property type="match status" value="1"/>
</dbReference>
<keyword evidence="6" id="KW-1185">Reference proteome</keyword>
<comment type="cofactor">
    <cofactor evidence="1">
        <name>FMN</name>
        <dbReference type="ChEBI" id="CHEBI:58210"/>
    </cofactor>
</comment>
<evidence type="ECO:0000256" key="2">
    <source>
        <dbReference type="ARBA" id="ARBA00022630"/>
    </source>
</evidence>
<evidence type="ECO:0000313" key="6">
    <source>
        <dbReference type="Proteomes" id="UP000578697"/>
    </source>
</evidence>
<dbReference type="RefSeq" id="WP_184653565.1">
    <property type="nucleotide sequence ID" value="NZ_JACHFR010000004.1"/>
</dbReference>
<dbReference type="PANTHER" id="PTHR43567:SF1">
    <property type="entry name" value="FLAVOREDOXIN"/>
    <property type="match status" value="1"/>
</dbReference>
<evidence type="ECO:0000259" key="4">
    <source>
        <dbReference type="PROSITE" id="PS50903"/>
    </source>
</evidence>
<dbReference type="Gene3D" id="2.30.110.10">
    <property type="entry name" value="Electron Transport, Fmn-binding Protein, Chain A"/>
    <property type="match status" value="1"/>
</dbReference>
<accession>A0A840SDW1</accession>
<protein>
    <submittedName>
        <fullName evidence="5">Flavin reductase (DIM6/NTAB) family NADH-FMN oxidoreductase RutF</fullName>
    </submittedName>
</protein>
<dbReference type="SUPFAM" id="SSF57802">
    <property type="entry name" value="Rubredoxin-like"/>
    <property type="match status" value="1"/>
</dbReference>
<proteinExistence type="inferred from homology"/>
<comment type="caution">
    <text evidence="5">The sequence shown here is derived from an EMBL/GenBank/DDBJ whole genome shotgun (WGS) entry which is preliminary data.</text>
</comment>
<gene>
    <name evidence="5" type="ORF">HNP77_002356</name>
</gene>
<name>A0A840SDW1_9SPIR</name>
<dbReference type="Gene3D" id="2.20.28.10">
    <property type="match status" value="1"/>
</dbReference>
<dbReference type="InterPro" id="IPR052174">
    <property type="entry name" value="Flavoredoxin"/>
</dbReference>
<dbReference type="GO" id="GO:0005506">
    <property type="term" value="F:iron ion binding"/>
    <property type="evidence" value="ECO:0007669"/>
    <property type="project" value="InterPro"/>
</dbReference>
<dbReference type="SMART" id="SM00903">
    <property type="entry name" value="Flavin_Reduct"/>
    <property type="match status" value="1"/>
</dbReference>
<dbReference type="InterPro" id="IPR024934">
    <property type="entry name" value="Rubredoxin-like_dom"/>
</dbReference>
<evidence type="ECO:0000313" key="5">
    <source>
        <dbReference type="EMBL" id="MBB5219967.1"/>
    </source>
</evidence>
<dbReference type="InterPro" id="IPR012349">
    <property type="entry name" value="Split_barrel_FMN-bd"/>
</dbReference>
<evidence type="ECO:0000256" key="1">
    <source>
        <dbReference type="ARBA" id="ARBA00001917"/>
    </source>
</evidence>
<dbReference type="InterPro" id="IPR002563">
    <property type="entry name" value="Flavin_Rdtase-like_dom"/>
</dbReference>
<dbReference type="EMBL" id="JACHFR010000004">
    <property type="protein sequence ID" value="MBB5219967.1"/>
    <property type="molecule type" value="Genomic_DNA"/>
</dbReference>
<keyword evidence="2" id="KW-0285">Flavoprotein</keyword>
<dbReference type="GO" id="GO:0016646">
    <property type="term" value="F:oxidoreductase activity, acting on the CH-NH group of donors, NAD or NADP as acceptor"/>
    <property type="evidence" value="ECO:0007669"/>
    <property type="project" value="UniProtKB-ARBA"/>
</dbReference>
<dbReference type="SUPFAM" id="SSF50475">
    <property type="entry name" value="FMN-binding split barrel"/>
    <property type="match status" value="1"/>
</dbReference>
<sequence>MDQKAMYSLSYGVFVLGTKSGDRINACITNTCFQTAAGPVRIAISVISQNLTCEMIKESGVFSLSVLDKSCTFDTIKNFGYSSGRSVDKFRDFKYEKDSNGCPYITEQVCAVLKCKVTASMELGSHTLFVAEVQDAKTISSLAPLTYAEYQKNVKPEKAGQSREHKKIIGWRCKICGYELMEEILPEDFICPMCGHPAEDFEPIYEQ</sequence>